<protein>
    <recommendedName>
        <fullName evidence="2">HTH cro/C1-type domain-containing protein</fullName>
    </recommendedName>
</protein>
<dbReference type="InterPro" id="IPR010982">
    <property type="entry name" value="Lambda_DNA-bd_dom_sf"/>
</dbReference>
<dbReference type="GO" id="GO:0003677">
    <property type="term" value="F:DNA binding"/>
    <property type="evidence" value="ECO:0007669"/>
    <property type="project" value="UniProtKB-KW"/>
</dbReference>
<dbReference type="CDD" id="cd00093">
    <property type="entry name" value="HTH_XRE"/>
    <property type="match status" value="1"/>
</dbReference>
<evidence type="ECO:0000256" key="1">
    <source>
        <dbReference type="ARBA" id="ARBA00023125"/>
    </source>
</evidence>
<dbReference type="PANTHER" id="PTHR46558">
    <property type="entry name" value="TRACRIPTIONAL REGULATORY PROTEIN-RELATED-RELATED"/>
    <property type="match status" value="1"/>
</dbReference>
<evidence type="ECO:0000259" key="2">
    <source>
        <dbReference type="PROSITE" id="PS50943"/>
    </source>
</evidence>
<dbReference type="HOGENOM" id="CLU_066192_4_4_9"/>
<evidence type="ECO:0000313" key="3">
    <source>
        <dbReference type="EMBL" id="EST51583.1"/>
    </source>
</evidence>
<dbReference type="PATRIC" id="fig|1408254.3.peg.4817"/>
<dbReference type="SMART" id="SM00530">
    <property type="entry name" value="HTH_XRE"/>
    <property type="match status" value="1"/>
</dbReference>
<comment type="caution">
    <text evidence="3">The sequence shown here is derived from an EMBL/GenBank/DDBJ whole genome shotgun (WGS) entry which is preliminary data.</text>
</comment>
<gene>
    <name evidence="3" type="ORF">T458_24560</name>
</gene>
<organism evidence="3 4">
    <name type="scientific">Brevibacillus panacihumi W25</name>
    <dbReference type="NCBI Taxonomy" id="1408254"/>
    <lineage>
        <taxon>Bacteria</taxon>
        <taxon>Bacillati</taxon>
        <taxon>Bacillota</taxon>
        <taxon>Bacilli</taxon>
        <taxon>Bacillales</taxon>
        <taxon>Paenibacillaceae</taxon>
        <taxon>Brevibacillus</taxon>
    </lineage>
</organism>
<evidence type="ECO:0000313" key="4">
    <source>
        <dbReference type="Proteomes" id="UP000017973"/>
    </source>
</evidence>
<feature type="domain" description="HTH cro/C1-type" evidence="2">
    <location>
        <begin position="7"/>
        <end position="61"/>
    </location>
</feature>
<accession>V6M8C6</accession>
<dbReference type="RefSeq" id="WP_023558694.1">
    <property type="nucleotide sequence ID" value="NZ_KI629786.1"/>
</dbReference>
<dbReference type="InterPro" id="IPR001387">
    <property type="entry name" value="Cro/C1-type_HTH"/>
</dbReference>
<dbReference type="eggNOG" id="COG1396">
    <property type="taxonomic scope" value="Bacteria"/>
</dbReference>
<dbReference type="SUPFAM" id="SSF47413">
    <property type="entry name" value="lambda repressor-like DNA-binding domains"/>
    <property type="match status" value="1"/>
</dbReference>
<dbReference type="PANTHER" id="PTHR46558:SF11">
    <property type="entry name" value="HTH-TYPE TRANSCRIPTIONAL REGULATOR XRE"/>
    <property type="match status" value="1"/>
</dbReference>
<dbReference type="STRING" id="1408254.T458_24560"/>
<reference evidence="3 4" key="1">
    <citation type="journal article" date="2014" name="Genome Announc.">
        <title>Draft Genome Sequence of Brevibacillus panacihumi Strain W25, a Halotolerant Hydrocarbon-Degrading Bacterium.</title>
        <authorList>
            <person name="Wang X."/>
            <person name="Jin D."/>
            <person name="Zhou L."/>
            <person name="Wu L."/>
            <person name="An W."/>
            <person name="Chen Y."/>
            <person name="Zhao L."/>
        </authorList>
    </citation>
    <scope>NUCLEOTIDE SEQUENCE [LARGE SCALE GENOMIC DNA]</scope>
    <source>
        <strain evidence="3 4">W25</strain>
    </source>
</reference>
<dbReference type="PROSITE" id="PS50943">
    <property type="entry name" value="HTH_CROC1"/>
    <property type="match status" value="1"/>
</dbReference>
<dbReference type="EMBL" id="AYJU01000018">
    <property type="protein sequence ID" value="EST51583.1"/>
    <property type="molecule type" value="Genomic_DNA"/>
</dbReference>
<name>V6M8C6_9BACL</name>
<keyword evidence="1" id="KW-0238">DNA-binding</keyword>
<sequence length="117" mass="13603">MTIGRRIKMVRKTNNVNQETFANQIGISQATLSELEQDKYKPSVDTITALATKYGVNIEWLLLGVTKESLEETQVMFRTHYISEKEGVLISEFRRLKALDQEEIMDFIQLKIMRYGQ</sequence>
<dbReference type="Proteomes" id="UP000017973">
    <property type="component" value="Unassembled WGS sequence"/>
</dbReference>
<dbReference type="Pfam" id="PF12844">
    <property type="entry name" value="HTH_19"/>
    <property type="match status" value="1"/>
</dbReference>
<dbReference type="Gene3D" id="1.10.260.40">
    <property type="entry name" value="lambda repressor-like DNA-binding domains"/>
    <property type="match status" value="1"/>
</dbReference>
<proteinExistence type="predicted"/>
<keyword evidence="4" id="KW-1185">Reference proteome</keyword>
<dbReference type="AlphaFoldDB" id="V6M8C6"/>